<keyword evidence="1" id="KW-0472">Membrane</keyword>
<organism evidence="2">
    <name type="scientific">marine metagenome</name>
    <dbReference type="NCBI Taxonomy" id="408172"/>
    <lineage>
        <taxon>unclassified sequences</taxon>
        <taxon>metagenomes</taxon>
        <taxon>ecological metagenomes</taxon>
    </lineage>
</organism>
<dbReference type="EMBL" id="UINC01218749">
    <property type="protein sequence ID" value="SVE45907.1"/>
    <property type="molecule type" value="Genomic_DNA"/>
</dbReference>
<evidence type="ECO:0000313" key="2">
    <source>
        <dbReference type="EMBL" id="SVE45907.1"/>
    </source>
</evidence>
<keyword evidence="1" id="KW-1133">Transmembrane helix</keyword>
<gene>
    <name evidence="2" type="ORF">METZ01_LOCUS498761</name>
</gene>
<feature type="non-terminal residue" evidence="2">
    <location>
        <position position="1"/>
    </location>
</feature>
<keyword evidence="1" id="KW-0812">Transmembrane</keyword>
<sequence length="162" mass="17940">SEIMLVQKLPNKALKKSLLFPGSGQRYQAEPGYESRKTVGMIFSAAAIGGLTLTAVSWSNFLSSKSEYTDANNTYLAQKLLEDVVEHRNIAQQKNDQMLKARNGAIGATLAFVGIWVSSALEAKYRAPDYNVGQWHSQRSVNLNLIALNGSFEPRINFTWSL</sequence>
<evidence type="ECO:0000256" key="1">
    <source>
        <dbReference type="SAM" id="Phobius"/>
    </source>
</evidence>
<feature type="transmembrane region" description="Helical" evidence="1">
    <location>
        <begin position="39"/>
        <end position="58"/>
    </location>
</feature>
<dbReference type="AlphaFoldDB" id="A0A383DN49"/>
<evidence type="ECO:0008006" key="3">
    <source>
        <dbReference type="Google" id="ProtNLM"/>
    </source>
</evidence>
<protein>
    <recommendedName>
        <fullName evidence="3">DUF5683 domain-containing protein</fullName>
    </recommendedName>
</protein>
<name>A0A383DN49_9ZZZZ</name>
<accession>A0A383DN49</accession>
<reference evidence="2" key="1">
    <citation type="submission" date="2018-05" db="EMBL/GenBank/DDBJ databases">
        <authorList>
            <person name="Lanie J.A."/>
            <person name="Ng W.-L."/>
            <person name="Kazmierczak K.M."/>
            <person name="Andrzejewski T.M."/>
            <person name="Davidsen T.M."/>
            <person name="Wayne K.J."/>
            <person name="Tettelin H."/>
            <person name="Glass J.I."/>
            <person name="Rusch D."/>
            <person name="Podicherti R."/>
            <person name="Tsui H.-C.T."/>
            <person name="Winkler M.E."/>
        </authorList>
    </citation>
    <scope>NUCLEOTIDE SEQUENCE</scope>
</reference>
<proteinExistence type="predicted"/>